<dbReference type="InterPro" id="IPR037143">
    <property type="entry name" value="4-PPantetheinyl_Trfase_dom_sf"/>
</dbReference>
<feature type="domain" description="4'-phosphopantetheinyl transferase" evidence="3">
    <location>
        <begin position="117"/>
        <end position="225"/>
    </location>
</feature>
<evidence type="ECO:0000256" key="2">
    <source>
        <dbReference type="ARBA" id="ARBA00022679"/>
    </source>
</evidence>
<dbReference type="InterPro" id="IPR008278">
    <property type="entry name" value="4-PPantetheinyl_Trfase_dom"/>
</dbReference>
<evidence type="ECO:0000256" key="1">
    <source>
        <dbReference type="ARBA" id="ARBA00010990"/>
    </source>
</evidence>
<dbReference type="SUPFAM" id="SSF56214">
    <property type="entry name" value="4'-phosphopantetheinyl transferase"/>
    <property type="match status" value="2"/>
</dbReference>
<dbReference type="Proteomes" id="UP000811899">
    <property type="component" value="Unassembled WGS sequence"/>
</dbReference>
<feature type="domain" description="4'-phosphopantetheinyl transferase N-terminal" evidence="4">
    <location>
        <begin position="33"/>
        <end position="111"/>
    </location>
</feature>
<evidence type="ECO:0000313" key="5">
    <source>
        <dbReference type="EMBL" id="MBT0665331.1"/>
    </source>
</evidence>
<gene>
    <name evidence="5" type="ORF">KI809_13575</name>
</gene>
<keyword evidence="6" id="KW-1185">Reference proteome</keyword>
<accession>A0AAW4LAG6</accession>
<name>A0AAW4LAG6_9BACT</name>
<dbReference type="PANTHER" id="PTHR12215">
    <property type="entry name" value="PHOSPHOPANTETHEINE TRANSFERASE"/>
    <property type="match status" value="1"/>
</dbReference>
<dbReference type="RefSeq" id="WP_214172099.1">
    <property type="nucleotide sequence ID" value="NZ_JAHCVJ010000005.1"/>
</dbReference>
<keyword evidence="2 5" id="KW-0808">Transferase</keyword>
<comment type="similarity">
    <text evidence="1">Belongs to the P-Pant transferase superfamily. Gsp/Sfp/HetI/AcpT family.</text>
</comment>
<reference evidence="5 6" key="1">
    <citation type="submission" date="2021-05" db="EMBL/GenBank/DDBJ databases">
        <title>The draft genome of Geobacter pelophilus DSM 12255.</title>
        <authorList>
            <person name="Xu Z."/>
            <person name="Masuda Y."/>
            <person name="Itoh H."/>
            <person name="Senoo K."/>
        </authorList>
    </citation>
    <scope>NUCLEOTIDE SEQUENCE [LARGE SCALE GENOMIC DNA]</scope>
    <source>
        <strain evidence="5 6">DSM 12255</strain>
    </source>
</reference>
<dbReference type="InterPro" id="IPR055066">
    <property type="entry name" value="AASDHPPT_N"/>
</dbReference>
<dbReference type="Pfam" id="PF22624">
    <property type="entry name" value="AASDHPPT_N"/>
    <property type="match status" value="1"/>
</dbReference>
<evidence type="ECO:0000259" key="3">
    <source>
        <dbReference type="Pfam" id="PF01648"/>
    </source>
</evidence>
<dbReference type="GO" id="GO:0008897">
    <property type="term" value="F:holo-[acyl-carrier-protein] synthase activity"/>
    <property type="evidence" value="ECO:0007669"/>
    <property type="project" value="InterPro"/>
</dbReference>
<dbReference type="GO" id="GO:0000287">
    <property type="term" value="F:magnesium ion binding"/>
    <property type="evidence" value="ECO:0007669"/>
    <property type="project" value="InterPro"/>
</dbReference>
<evidence type="ECO:0000259" key="4">
    <source>
        <dbReference type="Pfam" id="PF22624"/>
    </source>
</evidence>
<dbReference type="GO" id="GO:0019878">
    <property type="term" value="P:lysine biosynthetic process via aminoadipic acid"/>
    <property type="evidence" value="ECO:0007669"/>
    <property type="project" value="TreeGrafter"/>
</dbReference>
<protein>
    <submittedName>
        <fullName evidence="5">4'-phosphopantetheinyl transferase superfamily protein</fullName>
    </submittedName>
</protein>
<dbReference type="GO" id="GO:0005829">
    <property type="term" value="C:cytosol"/>
    <property type="evidence" value="ECO:0007669"/>
    <property type="project" value="TreeGrafter"/>
</dbReference>
<dbReference type="EMBL" id="JAHCVJ010000005">
    <property type="protein sequence ID" value="MBT0665331.1"/>
    <property type="molecule type" value="Genomic_DNA"/>
</dbReference>
<organism evidence="5 6">
    <name type="scientific">Geoanaerobacter pelophilus</name>
    <dbReference type="NCBI Taxonomy" id="60036"/>
    <lineage>
        <taxon>Bacteria</taxon>
        <taxon>Pseudomonadati</taxon>
        <taxon>Thermodesulfobacteriota</taxon>
        <taxon>Desulfuromonadia</taxon>
        <taxon>Geobacterales</taxon>
        <taxon>Geobacteraceae</taxon>
        <taxon>Geoanaerobacter</taxon>
    </lineage>
</organism>
<dbReference type="InterPro" id="IPR050559">
    <property type="entry name" value="P-Pant_transferase_sf"/>
</dbReference>
<comment type="caution">
    <text evidence="5">The sequence shown here is derived from an EMBL/GenBank/DDBJ whole genome shotgun (WGS) entry which is preliminary data.</text>
</comment>
<evidence type="ECO:0000313" key="6">
    <source>
        <dbReference type="Proteomes" id="UP000811899"/>
    </source>
</evidence>
<dbReference type="Gene3D" id="3.90.470.20">
    <property type="entry name" value="4'-phosphopantetheinyl transferase domain"/>
    <property type="match status" value="2"/>
</dbReference>
<dbReference type="Pfam" id="PF01648">
    <property type="entry name" value="ACPS"/>
    <property type="match status" value="1"/>
</dbReference>
<dbReference type="AlphaFoldDB" id="A0AAW4LAG6"/>
<sequence>MSVVPSIQPEPGEIHLWLIDLDDGAGCTETFRAYLSDDERERADRLRIRKMQDHFIVARGFLRKILGESLSISPEHLNFGYGPHGKPELLNTGLPDINFNLSHSSSLALLAINRTFPIGVDIETARPGRPFMRLAERFFSEREIRELHSLDEALVLEGFYSCWTRKEAYLKAIGTGLATPLNAFDVSLKPGDQPALIGQRLDPAETGRWQILEVQVPEGYRAAVATRWLSPRLIIRHWQPA</sequence>
<dbReference type="PANTHER" id="PTHR12215:SF10">
    <property type="entry name" value="L-AMINOADIPATE-SEMIALDEHYDE DEHYDROGENASE-PHOSPHOPANTETHEINYL TRANSFERASE"/>
    <property type="match status" value="1"/>
</dbReference>
<proteinExistence type="inferred from homology"/>